<keyword evidence="2" id="KW-0408">Iron</keyword>
<dbReference type="GO" id="GO:0009898">
    <property type="term" value="C:cytoplasmic side of plasma membrane"/>
    <property type="evidence" value="ECO:0007669"/>
    <property type="project" value="UniProtKB-UniRule"/>
</dbReference>
<dbReference type="GO" id="GO:0008653">
    <property type="term" value="P:lipopolysaccharide metabolic process"/>
    <property type="evidence" value="ECO:0007669"/>
    <property type="project" value="InterPro"/>
</dbReference>
<evidence type="ECO:0000256" key="1">
    <source>
        <dbReference type="ARBA" id="ARBA00022723"/>
    </source>
</evidence>
<feature type="binding site" evidence="2">
    <location>
        <position position="359"/>
    </location>
    <ligand>
        <name>Fe cation</name>
        <dbReference type="ChEBI" id="CHEBI:24875"/>
    </ligand>
</feature>
<proteinExistence type="inferred from homology"/>
<feature type="binding site" evidence="2">
    <location>
        <position position="362"/>
    </location>
    <ligand>
        <name>Fe cation</name>
        <dbReference type="ChEBI" id="CHEBI:24875"/>
    </ligand>
</feature>
<dbReference type="RefSeq" id="WP_115611332.1">
    <property type="nucleotide sequence ID" value="NZ_JBHLZC010000001.1"/>
</dbReference>
<gene>
    <name evidence="2" type="primary">lapB</name>
    <name evidence="4" type="ORF">NCTC13294_01001</name>
</gene>
<keyword evidence="1 2" id="KW-0479">Metal-binding</keyword>
<dbReference type="InterPro" id="IPR041166">
    <property type="entry name" value="Rubredoxin_2"/>
</dbReference>
<keyword evidence="2" id="KW-1003">Cell membrane</keyword>
<feature type="binding site" evidence="2">
    <location>
        <position position="348"/>
    </location>
    <ligand>
        <name>Fe cation</name>
        <dbReference type="ChEBI" id="CHEBI:24875"/>
    </ligand>
</feature>
<name>A0A381E506_9GAMM</name>
<dbReference type="Proteomes" id="UP000254572">
    <property type="component" value="Unassembled WGS sequence"/>
</dbReference>
<dbReference type="OrthoDB" id="507476at2"/>
<keyword evidence="2" id="KW-0677">Repeat</keyword>
<feature type="binding site" evidence="2">
    <location>
        <position position="345"/>
    </location>
    <ligand>
        <name>Fe cation</name>
        <dbReference type="ChEBI" id="CHEBI:24875"/>
    </ligand>
</feature>
<dbReference type="AlphaFoldDB" id="A0A381E506"/>
<reference evidence="4 5" key="1">
    <citation type="submission" date="2018-06" db="EMBL/GenBank/DDBJ databases">
        <authorList>
            <consortium name="Pathogen Informatics"/>
            <person name="Doyle S."/>
        </authorList>
    </citation>
    <scope>NUCLEOTIDE SEQUENCE [LARGE SCALE GENOMIC DNA]</scope>
    <source>
        <strain evidence="4 5">NCTC13294</strain>
    </source>
</reference>
<dbReference type="GO" id="GO:0005506">
    <property type="term" value="F:iron ion binding"/>
    <property type="evidence" value="ECO:0007669"/>
    <property type="project" value="UniProtKB-UniRule"/>
</dbReference>
<dbReference type="HAMAP" id="MF_00994">
    <property type="entry name" value="LPS_assembly_LapB"/>
    <property type="match status" value="1"/>
</dbReference>
<keyword evidence="2" id="KW-0802">TPR repeat</keyword>
<dbReference type="SUPFAM" id="SSF48452">
    <property type="entry name" value="TPR-like"/>
    <property type="match status" value="1"/>
</dbReference>
<dbReference type="InterPro" id="IPR011990">
    <property type="entry name" value="TPR-like_helical_dom_sf"/>
</dbReference>
<evidence type="ECO:0000256" key="2">
    <source>
        <dbReference type="HAMAP-Rule" id="MF_00994"/>
    </source>
</evidence>
<keyword evidence="2" id="KW-0812">Transmembrane</keyword>
<dbReference type="Pfam" id="PF18073">
    <property type="entry name" value="Zn_ribbon_LapB"/>
    <property type="match status" value="1"/>
</dbReference>
<feature type="domain" description="LapB rubredoxin metal binding" evidence="3">
    <location>
        <begin position="343"/>
        <end position="370"/>
    </location>
</feature>
<organism evidence="4 5">
    <name type="scientific">Cardiobacterium valvarum</name>
    <dbReference type="NCBI Taxonomy" id="194702"/>
    <lineage>
        <taxon>Bacteria</taxon>
        <taxon>Pseudomonadati</taxon>
        <taxon>Pseudomonadota</taxon>
        <taxon>Gammaproteobacteria</taxon>
        <taxon>Cardiobacteriales</taxon>
        <taxon>Cardiobacteriaceae</taxon>
        <taxon>Cardiobacterium</taxon>
    </lineage>
</organism>
<dbReference type="Gene3D" id="1.25.40.10">
    <property type="entry name" value="Tetratricopeptide repeat domain"/>
    <property type="match status" value="1"/>
</dbReference>
<comment type="similarity">
    <text evidence="2">Belongs to the LapB family.</text>
</comment>
<feature type="topological domain" description="Cytoplasmic" evidence="2">
    <location>
        <begin position="22"/>
        <end position="379"/>
    </location>
</feature>
<evidence type="ECO:0000313" key="5">
    <source>
        <dbReference type="Proteomes" id="UP000254572"/>
    </source>
</evidence>
<keyword evidence="2" id="KW-0997">Cell inner membrane</keyword>
<keyword evidence="2" id="KW-0472">Membrane</keyword>
<dbReference type="InterPro" id="IPR030865">
    <property type="entry name" value="LapB"/>
</dbReference>
<comment type="subcellular location">
    <subcellularLocation>
        <location evidence="2">Cell inner membrane</location>
        <topology evidence="2">Single-pass membrane protein</topology>
        <orientation evidence="2">Cytoplasmic side</orientation>
    </subcellularLocation>
</comment>
<dbReference type="EMBL" id="UFUW01000001">
    <property type="protein sequence ID" value="SUX21438.1"/>
    <property type="molecule type" value="Genomic_DNA"/>
</dbReference>
<keyword evidence="5" id="KW-1185">Reference proteome</keyword>
<evidence type="ECO:0000313" key="4">
    <source>
        <dbReference type="EMBL" id="SUX21438.1"/>
    </source>
</evidence>
<accession>A0A381E506</accession>
<evidence type="ECO:0000259" key="3">
    <source>
        <dbReference type="Pfam" id="PF18073"/>
    </source>
</evidence>
<protein>
    <recommendedName>
        <fullName evidence="2">Lipopolysaccharide assembly protein B</fullName>
    </recommendedName>
</protein>
<comment type="function">
    <text evidence="2">Modulates cellular lipopolysaccharide (LPS) levels by regulating LpxC, which is involved in lipid A biosynthesis. May act by modulating the proteolytic activity of FtsH towards LpxC. May also coordinate assembly of proteins involved in LPS synthesis at the plasma membrane.</text>
</comment>
<dbReference type="GO" id="GO:0046890">
    <property type="term" value="P:regulation of lipid biosynthetic process"/>
    <property type="evidence" value="ECO:0007669"/>
    <property type="project" value="UniProtKB-UniRule"/>
</dbReference>
<sequence length="379" mass="43539">MADWLIILLLPLAAWSGWWLAMRKEAREWRANKTHAAYFEGVGFLLNDQTDRAVDVFLHMADLDQQMLENQLTLGSLFRKRGELDRALHLHRQLRSHEQLSDTQRLAIDYELAEDYTAAGMYSQAQSLFEALLQAQYRQTDILPALAHIYERTKQWSQAIMLAAHFPAQDNAIRRKALSHYHCELAEQALARSADDETANQLAQALAADRDCVRANRMRGQLFLRHGEYVNAIHALQTIGEQSAELLPDVLPDIANAYHAITRDDEYRNWLETVEVREKNPRLTLVLAELIAATSREAAADLLQQRMADKQTPLLLAAYLDYRDTYAPLAQNAGKLVRPRTVYQCDECGFRQQNLIWHCPACFAWSSFRPLLELKVENR</sequence>
<keyword evidence="2" id="KW-1133">Transmembrane helix</keyword>